<evidence type="ECO:0000313" key="1">
    <source>
        <dbReference type="EMBL" id="GET33912.1"/>
    </source>
</evidence>
<dbReference type="Proteomes" id="UP000391834">
    <property type="component" value="Unassembled WGS sequence"/>
</dbReference>
<organism evidence="1 2">
    <name type="scientific">Prolixibacter bellariivorans</name>
    <dbReference type="NCBI Taxonomy" id="314319"/>
    <lineage>
        <taxon>Bacteria</taxon>
        <taxon>Pseudomonadati</taxon>
        <taxon>Bacteroidota</taxon>
        <taxon>Bacteroidia</taxon>
        <taxon>Marinilabiliales</taxon>
        <taxon>Prolixibacteraceae</taxon>
        <taxon>Prolixibacter</taxon>
    </lineage>
</organism>
<evidence type="ECO:0000313" key="2">
    <source>
        <dbReference type="Proteomes" id="UP000391834"/>
    </source>
</evidence>
<dbReference type="OrthoDB" id="9870010at2"/>
<accession>A0A5M4B173</accession>
<comment type="caution">
    <text evidence="1">The sequence shown here is derived from an EMBL/GenBank/DDBJ whole genome shotgun (WGS) entry which is preliminary data.</text>
</comment>
<reference evidence="1 2" key="1">
    <citation type="submission" date="2019-10" db="EMBL/GenBank/DDBJ databases">
        <title>Prolixibacter strains distinguished by the presence of nitrate reductase genes were adept at nitrate-dependent anaerobic corrosion of metallic iron and carbon steel.</title>
        <authorList>
            <person name="Iino T."/>
            <person name="Shono N."/>
            <person name="Ito K."/>
            <person name="Nakamura R."/>
            <person name="Sueoka K."/>
            <person name="Harayama S."/>
            <person name="Ohkuma M."/>
        </authorList>
    </citation>
    <scope>NUCLEOTIDE SEQUENCE [LARGE SCALE GENOMIC DNA]</scope>
    <source>
        <strain evidence="1 2">JCM 13498</strain>
    </source>
</reference>
<gene>
    <name evidence="1" type="ORF">PbJCM13498_27750</name>
</gene>
<name>A0A5M4B173_9BACT</name>
<dbReference type="RefSeq" id="WP_025864601.1">
    <property type="nucleotide sequence ID" value="NZ_BLAX01000001.1"/>
</dbReference>
<sequence>MMEHFRKINYAHIKEYILQSSRNGKTLHLSDFNARFWLHNEKVNLDQVKAIYRLMGNIQNVIIPSGDYKGLYFFSEQQNIYYKYEHTAVTV</sequence>
<keyword evidence="2" id="KW-1185">Reference proteome</keyword>
<protein>
    <submittedName>
        <fullName evidence="1">Uncharacterized protein</fullName>
    </submittedName>
</protein>
<proteinExistence type="predicted"/>
<dbReference type="AlphaFoldDB" id="A0A5M4B173"/>
<dbReference type="EMBL" id="BLAX01000001">
    <property type="protein sequence ID" value="GET33912.1"/>
    <property type="molecule type" value="Genomic_DNA"/>
</dbReference>